<feature type="region of interest" description="Disordered" evidence="2">
    <location>
        <begin position="176"/>
        <end position="198"/>
    </location>
</feature>
<reference evidence="3" key="1">
    <citation type="submission" date="2022-01" db="EMBL/GenBank/DDBJ databases">
        <title>Genome Sequence Resource for Two Populations of Ditylenchus destructor, the Migratory Endoparasitic Phytonematode.</title>
        <authorList>
            <person name="Zhang H."/>
            <person name="Lin R."/>
            <person name="Xie B."/>
        </authorList>
    </citation>
    <scope>NUCLEOTIDE SEQUENCE</scope>
    <source>
        <strain evidence="3">BazhouSP</strain>
    </source>
</reference>
<evidence type="ECO:0008006" key="5">
    <source>
        <dbReference type="Google" id="ProtNLM"/>
    </source>
</evidence>
<sequence>MPELKCPALHTLLHEISSTLRKHFDNVECEMEPCPDLSASPFDLGSITSLGQLVYIVPNSINSSEACKQIIGGKLLSTTDNFHIISDNKSTFALRISLQHKSTNLPDWRDILKKFFEAKAGNSWEIAYIELGSSNEADVRLLKNASKENKSATQKIPFNVKLWMVPVNRRIVAGTTKMTHTSVNDAPATNGTDEKPKKKKVIKKVLRSALPKTCENNNDPTMVNGVNGIHNEKSSVPEKVVDIHYLTNGTSPPIQINGEAHAKSKNDEKDKVEGGSLKMCNGLNGVDVDTTAKGITNANLNGKCENSEEKASTLVNGDNAITTKTAEISSKLSDTPANHENLLNGSANTVNAILQRVNGEQNKQQNGGIVGKIASMFNSRSQSQESQSSIRDVRRKSDELSEIPTHHFDTNTGRKIPQETLAPIHPSTPPSQKSNEDATSDDDNVSFCSAASAALNSLSSSSKYGDSVSIEIAQNMESPSLDAQENPNLDSAVPLKTDENVSTRRSPNRRTLSLPPPTTVNSRLLNGHCGRILSPISSGSSIHEHHAHEEAEEDDQTLYQCTVDEDASLRPSAERDDSEAYDLMNDLSLREDFSCMSNISGVFQRTFINNRERDLTGRLSVPATSSFSRNNSSVVPSRALSSSRQTTPPQVPRISPQKEMVRGMKTNLPVSVLQQILVRFSYKELGELRRVHPHWDELCGQFLNAGYYQLIETADQLLADCQKKITTEKRLVRVVNVLTSLQVHVLNPVDVLRAAMDEGVLCFPYGFILDKAFELLTQIEKIIQQGCDADIELNCERLAEYSRRAQLHYRRCVEPIAEKRMTEVCKLSAVQRLQRLDSFLVEKNLSKLEKVAEKAKDDVRFEVEQLKQQNQQLKKDNRELKQTCLKLDARVEALERKFKTMARLLQ</sequence>
<keyword evidence="1" id="KW-0175">Coiled coil</keyword>
<name>A0AAD4N2K0_9BILA</name>
<comment type="caution">
    <text evidence="3">The sequence shown here is derived from an EMBL/GenBank/DDBJ whole genome shotgun (WGS) entry which is preliminary data.</text>
</comment>
<proteinExistence type="predicted"/>
<dbReference type="Proteomes" id="UP001201812">
    <property type="component" value="Unassembled WGS sequence"/>
</dbReference>
<feature type="compositionally biased region" description="Basic and acidic residues" evidence="2">
    <location>
        <begin position="391"/>
        <end position="409"/>
    </location>
</feature>
<feature type="compositionally biased region" description="Low complexity" evidence="2">
    <location>
        <begin position="379"/>
        <end position="389"/>
    </location>
</feature>
<keyword evidence="4" id="KW-1185">Reference proteome</keyword>
<evidence type="ECO:0000256" key="1">
    <source>
        <dbReference type="SAM" id="Coils"/>
    </source>
</evidence>
<feature type="compositionally biased region" description="Polar residues" evidence="2">
    <location>
        <begin position="176"/>
        <end position="191"/>
    </location>
</feature>
<dbReference type="EMBL" id="JAKKPZ010000017">
    <property type="protein sequence ID" value="KAI1712779.1"/>
    <property type="molecule type" value="Genomic_DNA"/>
</dbReference>
<evidence type="ECO:0000313" key="3">
    <source>
        <dbReference type="EMBL" id="KAI1712779.1"/>
    </source>
</evidence>
<dbReference type="AlphaFoldDB" id="A0AAD4N2K0"/>
<organism evidence="3 4">
    <name type="scientific">Ditylenchus destructor</name>
    <dbReference type="NCBI Taxonomy" id="166010"/>
    <lineage>
        <taxon>Eukaryota</taxon>
        <taxon>Metazoa</taxon>
        <taxon>Ecdysozoa</taxon>
        <taxon>Nematoda</taxon>
        <taxon>Chromadorea</taxon>
        <taxon>Rhabditida</taxon>
        <taxon>Tylenchina</taxon>
        <taxon>Tylenchomorpha</taxon>
        <taxon>Sphaerularioidea</taxon>
        <taxon>Anguinidae</taxon>
        <taxon>Anguininae</taxon>
        <taxon>Ditylenchus</taxon>
    </lineage>
</organism>
<feature type="region of interest" description="Disordered" evidence="2">
    <location>
        <begin position="478"/>
        <end position="523"/>
    </location>
</feature>
<feature type="region of interest" description="Disordered" evidence="2">
    <location>
        <begin position="536"/>
        <end position="556"/>
    </location>
</feature>
<feature type="coiled-coil region" evidence="1">
    <location>
        <begin position="845"/>
        <end position="897"/>
    </location>
</feature>
<feature type="compositionally biased region" description="Low complexity" evidence="2">
    <location>
        <begin position="632"/>
        <end position="644"/>
    </location>
</feature>
<feature type="region of interest" description="Disordered" evidence="2">
    <location>
        <begin position="378"/>
        <end position="444"/>
    </location>
</feature>
<gene>
    <name evidence="3" type="ORF">DdX_09405</name>
</gene>
<dbReference type="SUPFAM" id="SSF117856">
    <property type="entry name" value="AF0104/ALDC/Ptd012-like"/>
    <property type="match status" value="1"/>
</dbReference>
<evidence type="ECO:0000256" key="2">
    <source>
        <dbReference type="SAM" id="MobiDB-lite"/>
    </source>
</evidence>
<evidence type="ECO:0000313" key="4">
    <source>
        <dbReference type="Proteomes" id="UP001201812"/>
    </source>
</evidence>
<feature type="compositionally biased region" description="Polar residues" evidence="2">
    <location>
        <begin position="622"/>
        <end position="631"/>
    </location>
</feature>
<protein>
    <recommendedName>
        <fullName evidence="5">F-box domain-containing protein</fullName>
    </recommendedName>
</protein>
<feature type="compositionally biased region" description="Polar residues" evidence="2">
    <location>
        <begin position="478"/>
        <end position="489"/>
    </location>
</feature>
<feature type="region of interest" description="Disordered" evidence="2">
    <location>
        <begin position="622"/>
        <end position="654"/>
    </location>
</feature>
<accession>A0AAD4N2K0</accession>